<keyword evidence="2" id="KW-0808">Transferase</keyword>
<organism evidence="2 3">
    <name type="scientific">Streptomyces lonarensis</name>
    <dbReference type="NCBI Taxonomy" id="700599"/>
    <lineage>
        <taxon>Bacteria</taxon>
        <taxon>Bacillati</taxon>
        <taxon>Actinomycetota</taxon>
        <taxon>Actinomycetes</taxon>
        <taxon>Kitasatosporales</taxon>
        <taxon>Streptomycetaceae</taxon>
        <taxon>Streptomyces</taxon>
    </lineage>
</organism>
<sequence>MANASSGRAATTSTERGLRDVVAALLRATGETQADLARGIGRDRTQVTRKQGGAGWSIRDLHYLAAHYEMGPADLLRGVDHALASLPEHRRTETVGGTQTTVEGK</sequence>
<evidence type="ECO:0000313" key="3">
    <source>
        <dbReference type="Proteomes" id="UP000578686"/>
    </source>
</evidence>
<evidence type="ECO:0000259" key="1">
    <source>
        <dbReference type="Pfam" id="PF13443"/>
    </source>
</evidence>
<reference evidence="2 3" key="1">
    <citation type="submission" date="2020-03" db="EMBL/GenBank/DDBJ databases">
        <title>Draft genome of Streptomyces sp. ventii, isolated from the Axial Seamount in the Pacific Ocean, and resequencing of the two type strains Streptomyces lonarensis strain NCL 716 and Streptomyces bohaiensis strain 11A07.</title>
        <authorList>
            <person name="Loughran R.M."/>
            <person name="Pfannmuller K.M."/>
            <person name="Wasson B.J."/>
            <person name="Deadmond M.C."/>
            <person name="Paddock B.E."/>
            <person name="Koyack M.J."/>
            <person name="Gallegos D.A."/>
            <person name="Mitchell E.A."/>
            <person name="Ushijima B."/>
            <person name="Saw J.H."/>
            <person name="Mcphail K.L."/>
            <person name="Videau P."/>
        </authorList>
    </citation>
    <scope>NUCLEOTIDE SEQUENCE [LARGE SCALE GENOMIC DNA]</scope>
    <source>
        <strain evidence="2 3">NCL716</strain>
    </source>
</reference>
<dbReference type="Pfam" id="PF13443">
    <property type="entry name" value="HTH_26"/>
    <property type="match status" value="1"/>
</dbReference>
<comment type="caution">
    <text evidence="2">The sequence shown here is derived from an EMBL/GenBank/DDBJ whole genome shotgun (WGS) entry which is preliminary data.</text>
</comment>
<dbReference type="Proteomes" id="UP000578686">
    <property type="component" value="Unassembled WGS sequence"/>
</dbReference>
<dbReference type="GO" id="GO:0003677">
    <property type="term" value="F:DNA binding"/>
    <property type="evidence" value="ECO:0007669"/>
    <property type="project" value="InterPro"/>
</dbReference>
<protein>
    <submittedName>
        <fullName evidence="2">Acyltransferase</fullName>
    </submittedName>
</protein>
<dbReference type="SUPFAM" id="SSF47413">
    <property type="entry name" value="lambda repressor-like DNA-binding domains"/>
    <property type="match status" value="1"/>
</dbReference>
<dbReference type="InterPro" id="IPR010982">
    <property type="entry name" value="Lambda_DNA-bd_dom_sf"/>
</dbReference>
<feature type="domain" description="HTH cro/C1-type" evidence="1">
    <location>
        <begin position="25"/>
        <end position="77"/>
    </location>
</feature>
<proteinExistence type="predicted"/>
<dbReference type="InterPro" id="IPR001387">
    <property type="entry name" value="Cro/C1-type_HTH"/>
</dbReference>
<name>A0A7X6D3I5_9ACTN</name>
<dbReference type="EMBL" id="JAAVJD010000153">
    <property type="protein sequence ID" value="NJQ07358.1"/>
    <property type="molecule type" value="Genomic_DNA"/>
</dbReference>
<dbReference type="RefSeq" id="WP_167972282.1">
    <property type="nucleotide sequence ID" value="NZ_BHZG01000788.1"/>
</dbReference>
<gene>
    <name evidence="2" type="ORF">HCN56_17640</name>
</gene>
<accession>A0A7X6D3I5</accession>
<evidence type="ECO:0000313" key="2">
    <source>
        <dbReference type="EMBL" id="NJQ07358.1"/>
    </source>
</evidence>
<dbReference type="GO" id="GO:0016746">
    <property type="term" value="F:acyltransferase activity"/>
    <property type="evidence" value="ECO:0007669"/>
    <property type="project" value="UniProtKB-KW"/>
</dbReference>
<dbReference type="AlphaFoldDB" id="A0A7X6D3I5"/>
<keyword evidence="2" id="KW-0012">Acyltransferase</keyword>
<keyword evidence="3" id="KW-1185">Reference proteome</keyword>